<dbReference type="Proteomes" id="UP000700596">
    <property type="component" value="Unassembled WGS sequence"/>
</dbReference>
<evidence type="ECO:0000313" key="2">
    <source>
        <dbReference type="EMBL" id="KAH7110318.1"/>
    </source>
</evidence>
<proteinExistence type="predicted"/>
<evidence type="ECO:0000313" key="3">
    <source>
        <dbReference type="Proteomes" id="UP000700596"/>
    </source>
</evidence>
<feature type="compositionally biased region" description="Basic and acidic residues" evidence="1">
    <location>
        <begin position="221"/>
        <end position="231"/>
    </location>
</feature>
<evidence type="ECO:0000256" key="1">
    <source>
        <dbReference type="SAM" id="MobiDB-lite"/>
    </source>
</evidence>
<name>A0A9P9D0E4_9PLEO</name>
<protein>
    <submittedName>
        <fullName evidence="2">Uncharacterized protein</fullName>
    </submittedName>
</protein>
<reference evidence="2" key="1">
    <citation type="journal article" date="2021" name="Nat. Commun.">
        <title>Genetic determinants of endophytism in the Arabidopsis root mycobiome.</title>
        <authorList>
            <person name="Mesny F."/>
            <person name="Miyauchi S."/>
            <person name="Thiergart T."/>
            <person name="Pickel B."/>
            <person name="Atanasova L."/>
            <person name="Karlsson M."/>
            <person name="Huettel B."/>
            <person name="Barry K.W."/>
            <person name="Haridas S."/>
            <person name="Chen C."/>
            <person name="Bauer D."/>
            <person name="Andreopoulos W."/>
            <person name="Pangilinan J."/>
            <person name="LaButti K."/>
            <person name="Riley R."/>
            <person name="Lipzen A."/>
            <person name="Clum A."/>
            <person name="Drula E."/>
            <person name="Henrissat B."/>
            <person name="Kohler A."/>
            <person name="Grigoriev I.V."/>
            <person name="Martin F.M."/>
            <person name="Hacquard S."/>
        </authorList>
    </citation>
    <scope>NUCLEOTIDE SEQUENCE</scope>
    <source>
        <strain evidence="2">MPI-CAGE-CH-0243</strain>
    </source>
</reference>
<sequence>MHVGDWRARGWDDEGMMRGWGEYDRHREEWIANPSSFHPSIHPSAFHSSHSSEHLPPDLSQRIFPSLPVLSSSTHTRKPSRPAYPARNPVLVLLTSAPSDPFTRHPGAQSSDAHTAICLLACCSTRTFRSRCSSFSAGPFGGSLHTAEHSLKVPTGDVTRDSAFGSVHPWTGLDWVAGSERNGGMSGSSWVGGDGWVDWGKGGREAGEHGRIGYEPNGRGSRMDGMEEKDSGGGGGACHMTCRSPMVPDKKRRGK</sequence>
<accession>A0A9P9D0E4</accession>
<feature type="region of interest" description="Disordered" evidence="1">
    <location>
        <begin position="204"/>
        <end position="255"/>
    </location>
</feature>
<gene>
    <name evidence="2" type="ORF">B0J11DRAFT_599424</name>
</gene>
<organism evidence="2 3">
    <name type="scientific">Dendryphion nanum</name>
    <dbReference type="NCBI Taxonomy" id="256645"/>
    <lineage>
        <taxon>Eukaryota</taxon>
        <taxon>Fungi</taxon>
        <taxon>Dikarya</taxon>
        <taxon>Ascomycota</taxon>
        <taxon>Pezizomycotina</taxon>
        <taxon>Dothideomycetes</taxon>
        <taxon>Pleosporomycetidae</taxon>
        <taxon>Pleosporales</taxon>
        <taxon>Torulaceae</taxon>
        <taxon>Dendryphion</taxon>
    </lineage>
</organism>
<comment type="caution">
    <text evidence="2">The sequence shown here is derived from an EMBL/GenBank/DDBJ whole genome shotgun (WGS) entry which is preliminary data.</text>
</comment>
<keyword evidence="3" id="KW-1185">Reference proteome</keyword>
<dbReference type="AlphaFoldDB" id="A0A9P9D0E4"/>
<dbReference type="EMBL" id="JAGMWT010000028">
    <property type="protein sequence ID" value="KAH7110318.1"/>
    <property type="molecule type" value="Genomic_DNA"/>
</dbReference>